<dbReference type="Proteomes" id="UP000481030">
    <property type="component" value="Unassembled WGS sequence"/>
</dbReference>
<keyword evidence="10 13" id="KW-0503">Monooxygenase</keyword>
<dbReference type="PANTHER" id="PTHR42747">
    <property type="entry name" value="NITRONATE MONOOXYGENASE-RELATED"/>
    <property type="match status" value="1"/>
</dbReference>
<dbReference type="CDD" id="cd04730">
    <property type="entry name" value="NPD_like"/>
    <property type="match status" value="1"/>
</dbReference>
<keyword evidence="6" id="KW-0285">Flavoprotein</keyword>
<evidence type="ECO:0000256" key="6">
    <source>
        <dbReference type="ARBA" id="ARBA00022630"/>
    </source>
</evidence>
<dbReference type="InterPro" id="IPR013785">
    <property type="entry name" value="Aldolase_TIM"/>
</dbReference>
<evidence type="ECO:0000256" key="9">
    <source>
        <dbReference type="ARBA" id="ARBA00023002"/>
    </source>
</evidence>
<dbReference type="EMBL" id="WBOS01000012">
    <property type="protein sequence ID" value="KAB2331174.1"/>
    <property type="molecule type" value="Genomic_DNA"/>
</dbReference>
<comment type="caution">
    <text evidence="13">The sequence shown here is derived from an EMBL/GenBank/DDBJ whole genome shotgun (WGS) entry which is preliminary data.</text>
</comment>
<keyword evidence="9" id="KW-0560">Oxidoreductase</keyword>
<keyword evidence="8" id="KW-0547">Nucleotide-binding</keyword>
<evidence type="ECO:0000256" key="11">
    <source>
        <dbReference type="ARBA" id="ARBA00031155"/>
    </source>
</evidence>
<keyword evidence="5" id="KW-0216">Detoxification</keyword>
<accession>A0A6L3V102</accession>
<proteinExistence type="inferred from homology"/>
<dbReference type="Pfam" id="PF03060">
    <property type="entry name" value="NMO"/>
    <property type="match status" value="1"/>
</dbReference>
<keyword evidence="7" id="KW-0288">FMN</keyword>
<gene>
    <name evidence="13" type="ORF">F7731_19060</name>
</gene>
<evidence type="ECO:0000313" key="13">
    <source>
        <dbReference type="EMBL" id="KAB2331174.1"/>
    </source>
</evidence>
<dbReference type="InterPro" id="IPR004136">
    <property type="entry name" value="NMO"/>
</dbReference>
<dbReference type="SUPFAM" id="SSF51412">
    <property type="entry name" value="Inosine monophosphate dehydrogenase (IMPDH)"/>
    <property type="match status" value="1"/>
</dbReference>
<comment type="catalytic activity">
    <reaction evidence="12">
        <text>3 propionate 3-nitronate + 3 O2 + H2O = 3 3-oxopropanoate + 2 nitrate + nitrite + H2O2 + 3 H(+)</text>
        <dbReference type="Rhea" id="RHEA:57332"/>
        <dbReference type="ChEBI" id="CHEBI:15377"/>
        <dbReference type="ChEBI" id="CHEBI:15378"/>
        <dbReference type="ChEBI" id="CHEBI:15379"/>
        <dbReference type="ChEBI" id="CHEBI:16240"/>
        <dbReference type="ChEBI" id="CHEBI:16301"/>
        <dbReference type="ChEBI" id="CHEBI:17632"/>
        <dbReference type="ChEBI" id="CHEBI:33190"/>
        <dbReference type="ChEBI" id="CHEBI:136067"/>
    </reaction>
</comment>
<evidence type="ECO:0000256" key="5">
    <source>
        <dbReference type="ARBA" id="ARBA00022575"/>
    </source>
</evidence>
<evidence type="ECO:0000313" key="14">
    <source>
        <dbReference type="Proteomes" id="UP000481030"/>
    </source>
</evidence>
<evidence type="ECO:0000256" key="8">
    <source>
        <dbReference type="ARBA" id="ARBA00022741"/>
    </source>
</evidence>
<sequence length="359" mass="38759">MGWNQNTVTDMLGISYPIFQAPMAGGITTPELISETSNSGGLGNLGAGYMMPEEIKSAIKEIRELTDKPFGVNLFVPNKEITFSEEKRSEALNHLSGYKAELMLEDDIQLTDKNYHTLYEQQLEVVLSTKVPICSFTFGIPDENVIKDLKKQGTIVIGTATNVKEALELEAAGVDMIVAQGSEAGGHRGTFHEEASGLIGSMALIPQIADAVKLPVIAAGGIMDARGIVAAFILGAKGVQLGTAFLPCRESGAHPIYKEALLNSTEDTTTLTKAFSGKLARGINNRFIKETENSTDSILPYPIQNDLTGAIRKQAAKLKNKEFMSLWAGQGLRLANRTSVKGLMGELTEETSQIFHSNH</sequence>
<evidence type="ECO:0000256" key="1">
    <source>
        <dbReference type="ARBA" id="ARBA00001917"/>
    </source>
</evidence>
<evidence type="ECO:0000256" key="3">
    <source>
        <dbReference type="ARBA" id="ARBA00009881"/>
    </source>
</evidence>
<evidence type="ECO:0000256" key="7">
    <source>
        <dbReference type="ARBA" id="ARBA00022643"/>
    </source>
</evidence>
<dbReference type="GO" id="GO:0009636">
    <property type="term" value="P:response to toxic substance"/>
    <property type="evidence" value="ECO:0007669"/>
    <property type="project" value="UniProtKB-KW"/>
</dbReference>
<dbReference type="RefSeq" id="WP_151536374.1">
    <property type="nucleotide sequence ID" value="NZ_WBOS01000012.1"/>
</dbReference>
<dbReference type="FunFam" id="3.20.20.70:FF:000154">
    <property type="entry name" value="Probable nitronate monooxygenase"/>
    <property type="match status" value="1"/>
</dbReference>
<comment type="cofactor">
    <cofactor evidence="1">
        <name>FMN</name>
        <dbReference type="ChEBI" id="CHEBI:58210"/>
    </cofactor>
</comment>
<evidence type="ECO:0000256" key="4">
    <source>
        <dbReference type="ARBA" id="ARBA00013457"/>
    </source>
</evidence>
<reference evidence="13 14" key="1">
    <citation type="journal article" date="2016" name="Antonie Van Leeuwenhoek">
        <title>Bacillus depressus sp. nov., isolated from soil of a sunflower field.</title>
        <authorList>
            <person name="Wei X."/>
            <person name="Xin D."/>
            <person name="Xin Y."/>
            <person name="Zhang H."/>
            <person name="Wang T."/>
            <person name="Zhang J."/>
        </authorList>
    </citation>
    <scope>NUCLEOTIDE SEQUENCE [LARGE SCALE GENOMIC DNA]</scope>
    <source>
        <strain evidence="13 14">BZ1</strain>
    </source>
</reference>
<dbReference type="Gene3D" id="3.20.20.70">
    <property type="entry name" value="Aldolase class I"/>
    <property type="match status" value="1"/>
</dbReference>
<comment type="function">
    <text evidence="2">Nitronate monooxygenase that uses molecular oxygen to catalyze the oxidative denitrification of alkyl nitronates. Acts on propionate 3-nitronate (P3N), the presumed physiological substrate. Probably functions in the detoxification of P3N, a metabolic poison produced by plants and fungi as a defense mechanism.</text>
</comment>
<organism evidence="13 14">
    <name type="scientific">Cytobacillus depressus</name>
    <dbReference type="NCBI Taxonomy" id="1602942"/>
    <lineage>
        <taxon>Bacteria</taxon>
        <taxon>Bacillati</taxon>
        <taxon>Bacillota</taxon>
        <taxon>Bacilli</taxon>
        <taxon>Bacillales</taxon>
        <taxon>Bacillaceae</taxon>
        <taxon>Cytobacillus</taxon>
    </lineage>
</organism>
<evidence type="ECO:0000256" key="2">
    <source>
        <dbReference type="ARBA" id="ARBA00003535"/>
    </source>
</evidence>
<dbReference type="AlphaFoldDB" id="A0A6L3V102"/>
<protein>
    <recommendedName>
        <fullName evidence="4">Probable nitronate monooxygenase</fullName>
    </recommendedName>
    <alternativeName>
        <fullName evidence="11">Propionate 3-nitronate monooxygenase</fullName>
    </alternativeName>
</protein>
<keyword evidence="14" id="KW-1185">Reference proteome</keyword>
<evidence type="ECO:0000256" key="12">
    <source>
        <dbReference type="ARBA" id="ARBA00049401"/>
    </source>
</evidence>
<name>A0A6L3V102_9BACI</name>
<dbReference type="OrthoDB" id="9778912at2"/>
<dbReference type="PANTHER" id="PTHR42747:SF3">
    <property type="entry name" value="NITRONATE MONOOXYGENASE-RELATED"/>
    <property type="match status" value="1"/>
</dbReference>
<comment type="similarity">
    <text evidence="3">Belongs to the nitronate monooxygenase family. NMO class I subfamily.</text>
</comment>
<evidence type="ECO:0000256" key="10">
    <source>
        <dbReference type="ARBA" id="ARBA00023033"/>
    </source>
</evidence>
<dbReference type="GO" id="GO:0018580">
    <property type="term" value="F:nitronate monooxygenase activity"/>
    <property type="evidence" value="ECO:0007669"/>
    <property type="project" value="InterPro"/>
</dbReference>
<dbReference type="GO" id="GO:0000166">
    <property type="term" value="F:nucleotide binding"/>
    <property type="evidence" value="ECO:0007669"/>
    <property type="project" value="UniProtKB-KW"/>
</dbReference>